<comment type="caution">
    <text evidence="3">The sequence shown here is derived from an EMBL/GenBank/DDBJ whole genome shotgun (WGS) entry which is preliminary data.</text>
</comment>
<keyword evidence="2" id="KW-0732">Signal</keyword>
<dbReference type="EMBL" id="JAQMWT010000315">
    <property type="protein sequence ID" value="KAJ8605438.1"/>
    <property type="molecule type" value="Genomic_DNA"/>
</dbReference>
<proteinExistence type="predicted"/>
<reference evidence="3" key="1">
    <citation type="submission" date="2023-01" db="EMBL/GenBank/DDBJ databases">
        <title>Metagenome sequencing of chrysophaentin producing Chrysophaeum taylorii.</title>
        <authorList>
            <person name="Davison J."/>
            <person name="Bewley C."/>
        </authorList>
    </citation>
    <scope>NUCLEOTIDE SEQUENCE</scope>
    <source>
        <strain evidence="3">NIES-1699</strain>
    </source>
</reference>
<gene>
    <name evidence="3" type="ORF">CTAYLR_003320</name>
</gene>
<keyword evidence="4" id="KW-1185">Reference proteome</keyword>
<protein>
    <recommendedName>
        <fullName evidence="5">Sulfotransferase</fullName>
    </recommendedName>
</protein>
<evidence type="ECO:0000313" key="4">
    <source>
        <dbReference type="Proteomes" id="UP001230188"/>
    </source>
</evidence>
<feature type="region of interest" description="Disordered" evidence="1">
    <location>
        <begin position="284"/>
        <end position="320"/>
    </location>
</feature>
<name>A0AAD7UGC2_9STRA</name>
<dbReference type="SUPFAM" id="SSF52540">
    <property type="entry name" value="P-loop containing nucleoside triphosphate hydrolases"/>
    <property type="match status" value="1"/>
</dbReference>
<feature type="chain" id="PRO_5042005939" description="Sulfotransferase" evidence="2">
    <location>
        <begin position="16"/>
        <end position="320"/>
    </location>
</feature>
<feature type="compositionally biased region" description="Basic residues" evidence="1">
    <location>
        <begin position="297"/>
        <end position="320"/>
    </location>
</feature>
<sequence length="320" mass="36364">MLLWFVLAQTGSSTALIVLKNPRSGSSWFVQLLNSVPSVFVTEEILTSKSQIHKNLTLVEAHLLRALEVPMTRFGRSHVPRSASSKKPTKWDVVGFTLSPKRAIGIDLGRLSRRAKVVVYERTNKIKQAIAYYRGRRLRKKCGYNNIREECRLAPKVRVDIGQLETFLVESMAKDRALGAVQLAEYYRVTYEDLIADANATCGAVFRYLGVPHLEMTGDARFYSKATPDDLRSVVSNFDELEAWLHRRAPCLLPHLRETRPGVVQPTPCYDDFLPDIDARMKEARSWKTARTGDSPRHHRRRQGGGRQKKNKQKKMAMGA</sequence>
<feature type="signal peptide" evidence="2">
    <location>
        <begin position="1"/>
        <end position="15"/>
    </location>
</feature>
<evidence type="ECO:0000256" key="1">
    <source>
        <dbReference type="SAM" id="MobiDB-lite"/>
    </source>
</evidence>
<dbReference type="AlphaFoldDB" id="A0AAD7UGC2"/>
<dbReference type="Proteomes" id="UP001230188">
    <property type="component" value="Unassembled WGS sequence"/>
</dbReference>
<organism evidence="3 4">
    <name type="scientific">Chrysophaeum taylorii</name>
    <dbReference type="NCBI Taxonomy" id="2483200"/>
    <lineage>
        <taxon>Eukaryota</taxon>
        <taxon>Sar</taxon>
        <taxon>Stramenopiles</taxon>
        <taxon>Ochrophyta</taxon>
        <taxon>Pelagophyceae</taxon>
        <taxon>Pelagomonadales</taxon>
        <taxon>Pelagomonadaceae</taxon>
        <taxon>Chrysophaeum</taxon>
    </lineage>
</organism>
<evidence type="ECO:0000313" key="3">
    <source>
        <dbReference type="EMBL" id="KAJ8605438.1"/>
    </source>
</evidence>
<accession>A0AAD7UGC2</accession>
<evidence type="ECO:0008006" key="5">
    <source>
        <dbReference type="Google" id="ProtNLM"/>
    </source>
</evidence>
<dbReference type="InterPro" id="IPR027417">
    <property type="entry name" value="P-loop_NTPase"/>
</dbReference>
<dbReference type="Gene3D" id="3.40.50.300">
    <property type="entry name" value="P-loop containing nucleotide triphosphate hydrolases"/>
    <property type="match status" value="1"/>
</dbReference>
<evidence type="ECO:0000256" key="2">
    <source>
        <dbReference type="SAM" id="SignalP"/>
    </source>
</evidence>